<dbReference type="Proteomes" id="UP001612741">
    <property type="component" value="Unassembled WGS sequence"/>
</dbReference>
<gene>
    <name evidence="5" type="ORF">ACIBG2_43970</name>
</gene>
<dbReference type="SMART" id="SM00560">
    <property type="entry name" value="LamGL"/>
    <property type="match status" value="1"/>
</dbReference>
<feature type="compositionally biased region" description="Low complexity" evidence="3">
    <location>
        <begin position="22"/>
        <end position="31"/>
    </location>
</feature>
<dbReference type="InterPro" id="IPR006558">
    <property type="entry name" value="LamG-like"/>
</dbReference>
<dbReference type="Pfam" id="PF13385">
    <property type="entry name" value="Laminin_G_3"/>
    <property type="match status" value="1"/>
</dbReference>
<dbReference type="InterPro" id="IPR013320">
    <property type="entry name" value="ConA-like_dom_sf"/>
</dbReference>
<evidence type="ECO:0000259" key="4">
    <source>
        <dbReference type="SMART" id="SM00560"/>
    </source>
</evidence>
<dbReference type="RefSeq" id="WP_397090153.1">
    <property type="nucleotide sequence ID" value="NZ_JBITGY010000015.1"/>
</dbReference>
<evidence type="ECO:0000313" key="5">
    <source>
        <dbReference type="EMBL" id="MFI6504406.1"/>
    </source>
</evidence>
<sequence>MSVVIVVANPETDEPPPPDTSPPTVTRTDPSADSTVSATPEIYVRFNEDVTGARITVTDSSGSPVSGVVEAGHTAAGWTFKPQATFGFGEYRVTVEGAVDPAGNAMTAAYTWTFSVGNTTADGLVAAFGFEEGSGTTVADSSGNNHTGTASATTWVSGKFGNALSFIGSSGSWLSVPDSESLRLTTGMTLSAWVKPTANDGFRTVIMKDHADGSAYGLYASNGTVPSTWFLKPDASSHNQVDGTSALPTTSWSHIATTYDGTTARLHVNGTQVAQLAAAGSLTDDGGALRIGGNIKWGEYFSGIIDEVRAYSRAQSTDEIQADMEKAVSFVPPLRSTAAKQDAAIPPAPDNNLPKAANAFERLTPAKCAQNELSGRPQGWVLNHYSWCQLGRVEALWQSGRCIDPNSAICIPEQETFRAKVMLIGHSFNGMVGVDRTKGDTARDFVVEAYVYEAATYGRMSPTRRMTLTVDIGNKKNCEVVRSRGGQAIDNSRSDIISNWKVNGRATFWFRCAPGKAPVFRNNEWVSPTRVRNDEDVSITTIRPSVNLPDGPNTQWKYITPTVRTVIGNSIRCDSATYIASLSGGCFFTRPSPRSSGPTPQKPSVALWR</sequence>
<dbReference type="Pfam" id="PF13205">
    <property type="entry name" value="Big_5"/>
    <property type="match status" value="1"/>
</dbReference>
<reference evidence="5 6" key="1">
    <citation type="submission" date="2024-10" db="EMBL/GenBank/DDBJ databases">
        <title>The Natural Products Discovery Center: Release of the First 8490 Sequenced Strains for Exploring Actinobacteria Biosynthetic Diversity.</title>
        <authorList>
            <person name="Kalkreuter E."/>
            <person name="Kautsar S.A."/>
            <person name="Yang D."/>
            <person name="Bader C.D."/>
            <person name="Teijaro C.N."/>
            <person name="Fluegel L."/>
            <person name="Davis C.M."/>
            <person name="Simpson J.R."/>
            <person name="Lauterbach L."/>
            <person name="Steele A.D."/>
            <person name="Gui C."/>
            <person name="Meng S."/>
            <person name="Li G."/>
            <person name="Viehrig K."/>
            <person name="Ye F."/>
            <person name="Su P."/>
            <person name="Kiefer A.F."/>
            <person name="Nichols A."/>
            <person name="Cepeda A.J."/>
            <person name="Yan W."/>
            <person name="Fan B."/>
            <person name="Jiang Y."/>
            <person name="Adhikari A."/>
            <person name="Zheng C.-J."/>
            <person name="Schuster L."/>
            <person name="Cowan T.M."/>
            <person name="Smanski M.J."/>
            <person name="Chevrette M.G."/>
            <person name="De Carvalho L.P.S."/>
            <person name="Shen B."/>
        </authorList>
    </citation>
    <scope>NUCLEOTIDE SEQUENCE [LARGE SCALE GENOMIC DNA]</scope>
    <source>
        <strain evidence="5 6">NPDC050545</strain>
    </source>
</reference>
<dbReference type="Gene3D" id="2.60.40.10">
    <property type="entry name" value="Immunoglobulins"/>
    <property type="match status" value="1"/>
</dbReference>
<feature type="region of interest" description="Disordered" evidence="3">
    <location>
        <begin position="8"/>
        <end position="37"/>
    </location>
</feature>
<evidence type="ECO:0000256" key="3">
    <source>
        <dbReference type="SAM" id="MobiDB-lite"/>
    </source>
</evidence>
<keyword evidence="1" id="KW-0732">Signal</keyword>
<accession>A0ABW7Z895</accession>
<organism evidence="5 6">
    <name type="scientific">Nonomuraea typhae</name>
    <dbReference type="NCBI Taxonomy" id="2603600"/>
    <lineage>
        <taxon>Bacteria</taxon>
        <taxon>Bacillati</taxon>
        <taxon>Actinomycetota</taxon>
        <taxon>Actinomycetes</taxon>
        <taxon>Streptosporangiales</taxon>
        <taxon>Streptosporangiaceae</taxon>
        <taxon>Nonomuraea</taxon>
    </lineage>
</organism>
<dbReference type="EMBL" id="JBITGY010000015">
    <property type="protein sequence ID" value="MFI6504406.1"/>
    <property type="molecule type" value="Genomic_DNA"/>
</dbReference>
<keyword evidence="6" id="KW-1185">Reference proteome</keyword>
<protein>
    <submittedName>
        <fullName evidence="5">LamG-like jellyroll fold domain-containing protein</fullName>
    </submittedName>
</protein>
<feature type="compositionally biased region" description="Low complexity" evidence="3">
    <location>
        <begin position="590"/>
        <end position="599"/>
    </location>
</feature>
<dbReference type="InterPro" id="IPR013783">
    <property type="entry name" value="Ig-like_fold"/>
</dbReference>
<feature type="region of interest" description="Disordered" evidence="3">
    <location>
        <begin position="590"/>
        <end position="609"/>
    </location>
</feature>
<keyword evidence="2" id="KW-1015">Disulfide bond</keyword>
<feature type="domain" description="LamG-like jellyroll fold" evidence="4">
    <location>
        <begin position="186"/>
        <end position="318"/>
    </location>
</feature>
<dbReference type="InterPro" id="IPR032812">
    <property type="entry name" value="SbsA_Ig"/>
</dbReference>
<dbReference type="PANTHER" id="PTHR47635:SF2">
    <property type="entry name" value="LAMG-LIKE JELLYROLL FOLD DOMAIN-CONTAINING PROTEIN"/>
    <property type="match status" value="1"/>
</dbReference>
<name>A0ABW7Z895_9ACTN</name>
<dbReference type="SUPFAM" id="SSF49899">
    <property type="entry name" value="Concanavalin A-like lectins/glucanases"/>
    <property type="match status" value="1"/>
</dbReference>
<evidence type="ECO:0000313" key="6">
    <source>
        <dbReference type="Proteomes" id="UP001612741"/>
    </source>
</evidence>
<evidence type="ECO:0000256" key="1">
    <source>
        <dbReference type="ARBA" id="ARBA00022729"/>
    </source>
</evidence>
<dbReference type="PANTHER" id="PTHR47635">
    <property type="entry name" value="CUB DOMAIN-CONTAINING PROTEIN"/>
    <property type="match status" value="1"/>
</dbReference>
<evidence type="ECO:0000256" key="2">
    <source>
        <dbReference type="ARBA" id="ARBA00023157"/>
    </source>
</evidence>
<dbReference type="Gene3D" id="2.60.120.200">
    <property type="match status" value="1"/>
</dbReference>
<proteinExistence type="predicted"/>
<comment type="caution">
    <text evidence="5">The sequence shown here is derived from an EMBL/GenBank/DDBJ whole genome shotgun (WGS) entry which is preliminary data.</text>
</comment>